<dbReference type="KEGG" id="paeb:NCGM1900_6332"/>
<keyword evidence="3" id="KW-0732">Signal</keyword>
<evidence type="ECO:0000313" key="6">
    <source>
        <dbReference type="EMBL" id="MZZ15470.1"/>
    </source>
</evidence>
<feature type="domain" description="Peptidase M16 C-terminal" evidence="5">
    <location>
        <begin position="193"/>
        <end position="359"/>
    </location>
</feature>
<dbReference type="Proteomes" id="UP001297540">
    <property type="component" value="Chromosome"/>
</dbReference>
<dbReference type="InterPro" id="IPR007863">
    <property type="entry name" value="Peptidase_M16_C"/>
</dbReference>
<evidence type="ECO:0000256" key="2">
    <source>
        <dbReference type="SAM" id="Phobius"/>
    </source>
</evidence>
<dbReference type="EMBL" id="CP136986">
    <property type="protein sequence ID" value="WOS78026.1"/>
    <property type="molecule type" value="Genomic_DNA"/>
</dbReference>
<reference evidence="8" key="3">
    <citation type="submission" date="2023-06" db="EMBL/GenBank/DDBJ databases">
        <authorList>
            <consortium name="Clinical and Environmental Microbiology Branch: Whole genome sequencing antimicrobial resistance pathogens in the healthcare setting"/>
        </authorList>
    </citation>
    <scope>NUCLEOTIDE SEQUENCE</scope>
    <source>
        <strain evidence="8">2021CK-01020</strain>
    </source>
</reference>
<dbReference type="InterPro" id="IPR011765">
    <property type="entry name" value="Pept_M16_N"/>
</dbReference>
<reference evidence="7 9" key="1">
    <citation type="submission" date="2018-08" db="EMBL/GenBank/DDBJ databases">
        <title>Recombination of ecologically and evolutionarily significant loci maintains genetic cohesion in the Pseudomonas syringae species complex.</title>
        <authorList>
            <person name="Dillon M."/>
            <person name="Thakur S."/>
            <person name="Almeida R.N.D."/>
            <person name="Weir B.S."/>
            <person name="Guttman D.S."/>
        </authorList>
    </citation>
    <scope>NUCLEOTIDE SEQUENCE [LARGE SCALE GENOMIC DNA]</scope>
    <source>
        <strain evidence="7 9">ICMP 7846</strain>
    </source>
</reference>
<dbReference type="RefSeq" id="WP_003096933.1">
    <property type="nucleotide sequence ID" value="NZ_AP014622.1"/>
</dbReference>
<sequence length="457" mass="51403">MRSLSTLLLFCLLCPWSYADQRSEVEAFQLENGMGVLLKPTEQHRHVSIRLVVGVGFADFSCREKQLPHLLEHLFFSGLDGGDEADLEARMQALGGQWNAYTSEGDTTFVIEAPAATQRQVLDLLLDTITRTELDEPRIAAAKRVIEREGGGHYSHLQRWLDRENLGRGAMDQLAVELGLACSQRAPLAPLGAEQLERLRSDWYVPGNMTLILVGDLDPRLPAYLTRTFGTLEDHELPERRELPAANGHAEARRTLITRPFGEGAMLHWIYPEPDDADPDAMVLLQAYMNDALYADLRVRRGLTYGPSTDRQVFANQGFFSLDADVERSDLPATEAALRELLDGIRQHGLDPGRFKRVQFAERARLAWSTQGNAALADYYWGSLADYEDGHFPNEERRLAKVSLQQANALAKRLFDGEGYLRIEKPLFDDDMLYPLLLAAGLLASGLLWFGLRRRRA</sequence>
<name>A0A077T214_PSEAI</name>
<accession>A0A077T214</accession>
<accession>A0A1S1BXW8</accession>
<protein>
    <submittedName>
        <fullName evidence="6">Insulinase family protein</fullName>
    </submittedName>
    <submittedName>
        <fullName evidence="8">Pitrilysin family protein</fullName>
    </submittedName>
</protein>
<dbReference type="Pfam" id="PF00675">
    <property type="entry name" value="Peptidase_M16"/>
    <property type="match status" value="1"/>
</dbReference>
<evidence type="ECO:0000313" key="7">
    <source>
        <dbReference type="EMBL" id="RMS64064.1"/>
    </source>
</evidence>
<gene>
    <name evidence="7" type="ORF">ALP65_02394</name>
    <name evidence="6" type="ORF">GUL26_24740</name>
    <name evidence="8" type="ORF">L4V69_37075</name>
</gene>
<dbReference type="AlphaFoldDB" id="A0A077T214"/>
<dbReference type="Pfam" id="PF05193">
    <property type="entry name" value="Peptidase_M16_C"/>
    <property type="match status" value="1"/>
</dbReference>
<dbReference type="Proteomes" id="UP000270834">
    <property type="component" value="Unassembled WGS sequence"/>
</dbReference>
<dbReference type="SUPFAM" id="SSF63411">
    <property type="entry name" value="LuxS/MPP-like metallohydrolase"/>
    <property type="match status" value="2"/>
</dbReference>
<dbReference type="PANTHER" id="PTHR11851:SF49">
    <property type="entry name" value="MITOCHONDRIAL-PROCESSING PEPTIDASE SUBUNIT ALPHA"/>
    <property type="match status" value="1"/>
</dbReference>
<dbReference type="Proteomes" id="UP000644192">
    <property type="component" value="Unassembled WGS sequence"/>
</dbReference>
<reference evidence="8" key="4">
    <citation type="submission" date="2023-10" db="EMBL/GenBank/DDBJ databases">
        <title>Pathogen: clinical or host-associated sample.</title>
        <authorList>
            <person name="Hergert J."/>
            <person name="Casey R."/>
            <person name="Wagner J."/>
            <person name="Young E.L."/>
            <person name="Oakeson K.F."/>
        </authorList>
    </citation>
    <scope>NUCLEOTIDE SEQUENCE</scope>
    <source>
        <strain evidence="8">2021CK-01020</strain>
    </source>
</reference>
<dbReference type="EMBL" id="RBSQ01000144">
    <property type="protein sequence ID" value="RMS64064.1"/>
    <property type="molecule type" value="Genomic_DNA"/>
</dbReference>
<proteinExistence type="inferred from homology"/>
<keyword evidence="2" id="KW-0472">Membrane</keyword>
<evidence type="ECO:0000259" key="5">
    <source>
        <dbReference type="Pfam" id="PF05193"/>
    </source>
</evidence>
<feature type="signal peptide" evidence="3">
    <location>
        <begin position="1"/>
        <end position="19"/>
    </location>
</feature>
<dbReference type="Gene3D" id="3.30.830.10">
    <property type="entry name" value="Metalloenzyme, LuxS/M16 peptidase-like"/>
    <property type="match status" value="2"/>
</dbReference>
<feature type="chain" id="PRO_5015028441" evidence="3">
    <location>
        <begin position="20"/>
        <end position="457"/>
    </location>
</feature>
<evidence type="ECO:0000256" key="3">
    <source>
        <dbReference type="SAM" id="SignalP"/>
    </source>
</evidence>
<reference evidence="6" key="2">
    <citation type="submission" date="2020-01" db="EMBL/GenBank/DDBJ databases">
        <title>Bacteria Cultured from War Wounds Associated with the Conflict in Eastern Ukraine.</title>
        <authorList>
            <person name="Snesrud E."/>
            <person name="Galac M.R."/>
            <person name="Mc Gann P."/>
            <person name="Valentine K."/>
            <person name="Viacheslav K."/>
        </authorList>
    </citation>
    <scope>NUCLEOTIDE SEQUENCE</scope>
    <source>
        <strain evidence="6">VNMU148</strain>
    </source>
</reference>
<dbReference type="InterPro" id="IPR011249">
    <property type="entry name" value="Metalloenz_LuxS/M16"/>
</dbReference>
<dbReference type="PANTHER" id="PTHR11851">
    <property type="entry name" value="METALLOPROTEASE"/>
    <property type="match status" value="1"/>
</dbReference>
<keyword evidence="2" id="KW-0812">Transmembrane</keyword>
<evidence type="ECO:0000259" key="4">
    <source>
        <dbReference type="Pfam" id="PF00675"/>
    </source>
</evidence>
<comment type="similarity">
    <text evidence="1">Belongs to the peptidase M16 family.</text>
</comment>
<feature type="transmembrane region" description="Helical" evidence="2">
    <location>
        <begin position="432"/>
        <end position="452"/>
    </location>
</feature>
<dbReference type="EMBL" id="WXZT01000018">
    <property type="protein sequence ID" value="MZZ15470.1"/>
    <property type="molecule type" value="Genomic_DNA"/>
</dbReference>
<evidence type="ECO:0000256" key="1">
    <source>
        <dbReference type="ARBA" id="ARBA00007261"/>
    </source>
</evidence>
<evidence type="ECO:0000313" key="8">
    <source>
        <dbReference type="EMBL" id="WOS78026.1"/>
    </source>
</evidence>
<organism evidence="7 9">
    <name type="scientific">Pseudomonas aeruginosa</name>
    <dbReference type="NCBI Taxonomy" id="287"/>
    <lineage>
        <taxon>Bacteria</taxon>
        <taxon>Pseudomonadati</taxon>
        <taxon>Pseudomonadota</taxon>
        <taxon>Gammaproteobacteria</taxon>
        <taxon>Pseudomonadales</taxon>
        <taxon>Pseudomonadaceae</taxon>
        <taxon>Pseudomonas</taxon>
    </lineage>
</organism>
<keyword evidence="2" id="KW-1133">Transmembrane helix</keyword>
<dbReference type="InterPro" id="IPR050361">
    <property type="entry name" value="MPP/UQCRC_Complex"/>
</dbReference>
<feature type="domain" description="Peptidase M16 N-terminal" evidence="4">
    <location>
        <begin position="36"/>
        <end position="150"/>
    </location>
</feature>
<dbReference type="GO" id="GO:0046872">
    <property type="term" value="F:metal ion binding"/>
    <property type="evidence" value="ECO:0007669"/>
    <property type="project" value="InterPro"/>
</dbReference>
<evidence type="ECO:0000313" key="9">
    <source>
        <dbReference type="Proteomes" id="UP000270834"/>
    </source>
</evidence>